<sequence length="252" mass="27411">MAHFCSQCRYQYPNTVIQQTVPEDQRCPQCGSSSVSVEAPAGHAAVSAPLSDTVDIKITAHLWPCWAGIAIDRALVARRARERAEALPVSAAESYALGEEFDASLVAVAASAHALDALYGSLVVRAAVQGRKLGENRHSNIREALKLVFVSGPFNADWIADFEWLFDLRDAAVHHEEKPKKTVSHPSLGTHTGPEYVDYSTGSADKAVTLMLDVLRWCVDNPKPAVPDARTWAEANRPVVADLESRVLSERG</sequence>
<evidence type="ECO:0000313" key="1">
    <source>
        <dbReference type="EMBL" id="UQA92171.1"/>
    </source>
</evidence>
<keyword evidence="2" id="KW-1185">Reference proteome</keyword>
<evidence type="ECO:0008006" key="3">
    <source>
        <dbReference type="Google" id="ProtNLM"/>
    </source>
</evidence>
<dbReference type="Proteomes" id="UP000830115">
    <property type="component" value="Chromosome"/>
</dbReference>
<dbReference type="SUPFAM" id="SSF57802">
    <property type="entry name" value="Rubredoxin-like"/>
    <property type="match status" value="1"/>
</dbReference>
<evidence type="ECO:0000313" key="2">
    <source>
        <dbReference type="Proteomes" id="UP000830115"/>
    </source>
</evidence>
<proteinExistence type="predicted"/>
<accession>A0ABY4M7D4</accession>
<dbReference type="EMBL" id="CP086322">
    <property type="protein sequence ID" value="UQA92171.1"/>
    <property type="molecule type" value="Genomic_DNA"/>
</dbReference>
<dbReference type="RefSeq" id="WP_248863035.1">
    <property type="nucleotide sequence ID" value="NZ_CP086322.1"/>
</dbReference>
<name>A0ABY4M7D4_9ACTN</name>
<gene>
    <name evidence="1" type="ORF">K9S39_10270</name>
</gene>
<organism evidence="1 2">
    <name type="scientific">Streptomyces halobius</name>
    <dbReference type="NCBI Taxonomy" id="2879846"/>
    <lineage>
        <taxon>Bacteria</taxon>
        <taxon>Bacillati</taxon>
        <taxon>Actinomycetota</taxon>
        <taxon>Actinomycetes</taxon>
        <taxon>Kitasatosporales</taxon>
        <taxon>Streptomycetaceae</taxon>
        <taxon>Streptomyces</taxon>
    </lineage>
</organism>
<reference evidence="1" key="1">
    <citation type="submission" date="2021-10" db="EMBL/GenBank/DDBJ databases">
        <title>Streptomyces nigrumlapis sp.nov.,an antimicrobial producing actinobacterium isolated from Black Gobi rocks.</title>
        <authorList>
            <person name="Wen Y."/>
            <person name="Zhang W."/>
            <person name="Liu X.G."/>
        </authorList>
    </citation>
    <scope>NUCLEOTIDE SEQUENCE</scope>
    <source>
        <strain evidence="1">ST13-2-2</strain>
    </source>
</reference>
<protein>
    <recommendedName>
        <fullName evidence="3">HEPN domain-containing protein</fullName>
    </recommendedName>
</protein>